<dbReference type="EMBL" id="BTGU01000975">
    <property type="protein sequence ID" value="GMN69936.1"/>
    <property type="molecule type" value="Genomic_DNA"/>
</dbReference>
<evidence type="ECO:0000313" key="3">
    <source>
        <dbReference type="Proteomes" id="UP001187192"/>
    </source>
</evidence>
<feature type="domain" description="RNase H type-1" evidence="1">
    <location>
        <begin position="3"/>
        <end position="83"/>
    </location>
</feature>
<name>A0AA88JFC4_FICCA</name>
<dbReference type="GO" id="GO:0003676">
    <property type="term" value="F:nucleic acid binding"/>
    <property type="evidence" value="ECO:0007669"/>
    <property type="project" value="InterPro"/>
</dbReference>
<organism evidence="2 3">
    <name type="scientific">Ficus carica</name>
    <name type="common">Common fig</name>
    <dbReference type="NCBI Taxonomy" id="3494"/>
    <lineage>
        <taxon>Eukaryota</taxon>
        <taxon>Viridiplantae</taxon>
        <taxon>Streptophyta</taxon>
        <taxon>Embryophyta</taxon>
        <taxon>Tracheophyta</taxon>
        <taxon>Spermatophyta</taxon>
        <taxon>Magnoliopsida</taxon>
        <taxon>eudicotyledons</taxon>
        <taxon>Gunneridae</taxon>
        <taxon>Pentapetalae</taxon>
        <taxon>rosids</taxon>
        <taxon>fabids</taxon>
        <taxon>Rosales</taxon>
        <taxon>Moraceae</taxon>
        <taxon>Ficeae</taxon>
        <taxon>Ficus</taxon>
    </lineage>
</organism>
<gene>
    <name evidence="2" type="ORF">TIFTF001_038978</name>
</gene>
<evidence type="ECO:0000259" key="1">
    <source>
        <dbReference type="Pfam" id="PF13456"/>
    </source>
</evidence>
<dbReference type="PANTHER" id="PTHR47074">
    <property type="entry name" value="BNAC02G40300D PROTEIN"/>
    <property type="match status" value="1"/>
</dbReference>
<dbReference type="AlphaFoldDB" id="A0AA88JFC4"/>
<protein>
    <recommendedName>
        <fullName evidence="1">RNase H type-1 domain-containing protein</fullName>
    </recommendedName>
</protein>
<proteinExistence type="predicted"/>
<dbReference type="Pfam" id="PF13456">
    <property type="entry name" value="RVT_3"/>
    <property type="match status" value="1"/>
</dbReference>
<dbReference type="InterPro" id="IPR002156">
    <property type="entry name" value="RNaseH_domain"/>
</dbReference>
<dbReference type="InterPro" id="IPR052929">
    <property type="entry name" value="RNase_H-like_EbsB-rel"/>
</dbReference>
<evidence type="ECO:0000313" key="2">
    <source>
        <dbReference type="EMBL" id="GMN69936.1"/>
    </source>
</evidence>
<dbReference type="PANTHER" id="PTHR47074:SF11">
    <property type="entry name" value="REVERSE TRANSCRIPTASE-LIKE PROTEIN"/>
    <property type="match status" value="1"/>
</dbReference>
<dbReference type="Proteomes" id="UP001187192">
    <property type="component" value="Unassembled WGS sequence"/>
</dbReference>
<dbReference type="GO" id="GO:0004523">
    <property type="term" value="F:RNA-DNA hybrid ribonuclease activity"/>
    <property type="evidence" value="ECO:0007669"/>
    <property type="project" value="InterPro"/>
</dbReference>
<accession>A0AA88JFC4</accession>
<dbReference type="Gramene" id="FCD_00022661-RA">
    <property type="protein sequence ID" value="FCD_00022661-RA:cds"/>
    <property type="gene ID" value="FCD_00022661"/>
</dbReference>
<reference evidence="2" key="1">
    <citation type="submission" date="2023-07" db="EMBL/GenBank/DDBJ databases">
        <title>draft genome sequence of fig (Ficus carica).</title>
        <authorList>
            <person name="Takahashi T."/>
            <person name="Nishimura K."/>
        </authorList>
    </citation>
    <scope>NUCLEOTIDE SEQUENCE</scope>
</reference>
<comment type="caution">
    <text evidence="2">The sequence shown here is derived from an EMBL/GenBank/DDBJ whole genome shotgun (WGS) entry which is preliminary data.</text>
</comment>
<keyword evidence="3" id="KW-1185">Reference proteome</keyword>
<sequence>MRGVVIRDSDGTILGCQAKKIQGSFSPFMAECLALRESLLFAKDCGICIQIAKVDATRVVQAVNCGDSLAEEGAVINDILELFSVSPL</sequence>